<organism evidence="2 3">
    <name type="scientific">Rodentibacter caecimuris</name>
    <dbReference type="NCBI Taxonomy" id="1796644"/>
    <lineage>
        <taxon>Bacteria</taxon>
        <taxon>Pseudomonadati</taxon>
        <taxon>Pseudomonadota</taxon>
        <taxon>Gammaproteobacteria</taxon>
        <taxon>Pasteurellales</taxon>
        <taxon>Pasteurellaceae</taxon>
        <taxon>Rodentibacter</taxon>
    </lineage>
</organism>
<keyword evidence="1" id="KW-0732">Signal</keyword>
<proteinExistence type="predicted"/>
<name>A0A1V3KIF6_9PAST</name>
<evidence type="ECO:0000256" key="1">
    <source>
        <dbReference type="SAM" id="SignalP"/>
    </source>
</evidence>
<evidence type="ECO:0000313" key="2">
    <source>
        <dbReference type="EMBL" id="OOF77158.1"/>
    </source>
</evidence>
<evidence type="ECO:0008006" key="4">
    <source>
        <dbReference type="Google" id="ProtNLM"/>
    </source>
</evidence>
<reference evidence="3" key="1">
    <citation type="submission" date="2016-10" db="EMBL/GenBank/DDBJ databases">
        <title>Rodentibacter gen. nov. and new species.</title>
        <authorList>
            <person name="Christensen H."/>
        </authorList>
    </citation>
    <scope>NUCLEOTIDE SEQUENCE [LARGE SCALE GENOMIC DNA]</scope>
    <source>
        <strain evidence="3">Ppn152</strain>
    </source>
</reference>
<dbReference type="Proteomes" id="UP000189114">
    <property type="component" value="Unassembled WGS sequence"/>
</dbReference>
<accession>A0A1V3KIF6</accession>
<comment type="caution">
    <text evidence="2">The sequence shown here is derived from an EMBL/GenBank/DDBJ whole genome shotgun (WGS) entry which is preliminary data.</text>
</comment>
<dbReference type="PROSITE" id="PS51257">
    <property type="entry name" value="PROKAR_LIPOPROTEIN"/>
    <property type="match status" value="1"/>
</dbReference>
<evidence type="ECO:0000313" key="3">
    <source>
        <dbReference type="Proteomes" id="UP000189114"/>
    </source>
</evidence>
<sequence>MKKLMLASMILAVSACVQHSTRSPISVNQYEKRLNTIVCHDVDDWYLDGYRVGKDYAKYSQSQLNQRIQYCDGMTSAQRSAWFDGFSSGNGGRNRYR</sequence>
<feature type="signal peptide" evidence="1">
    <location>
        <begin position="1"/>
        <end position="19"/>
    </location>
</feature>
<protein>
    <recommendedName>
        <fullName evidence="4">Lipoprotein</fullName>
    </recommendedName>
</protein>
<dbReference type="AlphaFoldDB" id="A0A1V3KIF6"/>
<dbReference type="EMBL" id="MLAE01000050">
    <property type="protein sequence ID" value="OOF77158.1"/>
    <property type="molecule type" value="Genomic_DNA"/>
</dbReference>
<feature type="chain" id="PRO_5012166183" description="Lipoprotein" evidence="1">
    <location>
        <begin position="20"/>
        <end position="97"/>
    </location>
</feature>
<gene>
    <name evidence="2" type="ORF">BKG96_08840</name>
</gene>